<evidence type="ECO:0000256" key="1">
    <source>
        <dbReference type="SAM" id="MobiDB-lite"/>
    </source>
</evidence>
<accession>A0AAV1A7Q8</accession>
<feature type="compositionally biased region" description="Basic and acidic residues" evidence="1">
    <location>
        <begin position="61"/>
        <end position="85"/>
    </location>
</feature>
<dbReference type="EMBL" id="OX451738">
    <property type="protein sequence ID" value="CAI8606436.1"/>
    <property type="molecule type" value="Genomic_DNA"/>
</dbReference>
<dbReference type="PANTHER" id="PTHR37615:SF1">
    <property type="entry name" value="NUCLEOPORIN NUP159-LIKE"/>
    <property type="match status" value="1"/>
</dbReference>
<dbReference type="PANTHER" id="PTHR37615">
    <property type="entry name" value="NUCLEOPORIN NUP159-LIKE"/>
    <property type="match status" value="1"/>
</dbReference>
<name>A0AAV1A7Q8_VICFA</name>
<feature type="compositionally biased region" description="Basic residues" evidence="1">
    <location>
        <begin position="30"/>
        <end position="39"/>
    </location>
</feature>
<gene>
    <name evidence="2" type="ORF">VFH_III230240</name>
</gene>
<protein>
    <submittedName>
        <fullName evidence="2">Uncharacterized protein</fullName>
    </submittedName>
</protein>
<organism evidence="2 3">
    <name type="scientific">Vicia faba</name>
    <name type="common">Broad bean</name>
    <name type="synonym">Faba vulgaris</name>
    <dbReference type="NCBI Taxonomy" id="3906"/>
    <lineage>
        <taxon>Eukaryota</taxon>
        <taxon>Viridiplantae</taxon>
        <taxon>Streptophyta</taxon>
        <taxon>Embryophyta</taxon>
        <taxon>Tracheophyta</taxon>
        <taxon>Spermatophyta</taxon>
        <taxon>Magnoliopsida</taxon>
        <taxon>eudicotyledons</taxon>
        <taxon>Gunneridae</taxon>
        <taxon>Pentapetalae</taxon>
        <taxon>rosids</taxon>
        <taxon>fabids</taxon>
        <taxon>Fabales</taxon>
        <taxon>Fabaceae</taxon>
        <taxon>Papilionoideae</taxon>
        <taxon>50 kb inversion clade</taxon>
        <taxon>NPAAA clade</taxon>
        <taxon>Hologalegina</taxon>
        <taxon>IRL clade</taxon>
        <taxon>Fabeae</taxon>
        <taxon>Vicia</taxon>
    </lineage>
</organism>
<feature type="compositionally biased region" description="Basic and acidic residues" evidence="1">
    <location>
        <begin position="105"/>
        <end position="115"/>
    </location>
</feature>
<reference evidence="2 3" key="1">
    <citation type="submission" date="2023-01" db="EMBL/GenBank/DDBJ databases">
        <authorList>
            <person name="Kreplak J."/>
        </authorList>
    </citation>
    <scope>NUCLEOTIDE SEQUENCE [LARGE SCALE GENOMIC DNA]</scope>
</reference>
<proteinExistence type="predicted"/>
<evidence type="ECO:0000313" key="2">
    <source>
        <dbReference type="EMBL" id="CAI8606436.1"/>
    </source>
</evidence>
<keyword evidence="3" id="KW-1185">Reference proteome</keyword>
<feature type="compositionally biased region" description="Polar residues" evidence="1">
    <location>
        <begin position="18"/>
        <end position="29"/>
    </location>
</feature>
<dbReference type="AlphaFoldDB" id="A0AAV1A7Q8"/>
<dbReference type="Proteomes" id="UP001157006">
    <property type="component" value="Chromosome 3"/>
</dbReference>
<evidence type="ECO:0000313" key="3">
    <source>
        <dbReference type="Proteomes" id="UP001157006"/>
    </source>
</evidence>
<feature type="region of interest" description="Disordered" evidence="1">
    <location>
        <begin position="17"/>
        <end position="129"/>
    </location>
</feature>
<feature type="compositionally biased region" description="Basic and acidic residues" evidence="1">
    <location>
        <begin position="40"/>
        <end position="53"/>
    </location>
</feature>
<sequence>MGKKPQKTKEVWAAIAEASTTIDEQQPQTSRKRGRPRKIVVKEESSEEQKEADSIGNNNNTREDSMEKEEKNEETCMVRKEEEIQVPKGVVSCRSSRARRKSKPTKIDQKRDLMRNRLGPGTLKSSKSV</sequence>